<dbReference type="Gene3D" id="3.40.50.10900">
    <property type="entry name" value="PAC-like subunit"/>
    <property type="match status" value="1"/>
</dbReference>
<dbReference type="InterPro" id="IPR038389">
    <property type="entry name" value="PSMG2_sf"/>
</dbReference>
<dbReference type="PIRSF" id="PIRSF028754">
    <property type="entry name" value="UCP028754"/>
    <property type="match status" value="1"/>
</dbReference>
<accession>A0A372JCW3</accession>
<dbReference type="InterPro" id="IPR019151">
    <property type="entry name" value="Proteasome_assmbl_chaperone_2"/>
</dbReference>
<evidence type="ECO:0000313" key="2">
    <source>
        <dbReference type="EMBL" id="RFU37853.1"/>
    </source>
</evidence>
<dbReference type="EMBL" id="QURH01000911">
    <property type="protein sequence ID" value="RFU37853.1"/>
    <property type="molecule type" value="Genomic_DNA"/>
</dbReference>
<dbReference type="InterPro" id="IPR008492">
    <property type="entry name" value="Rv2714-like"/>
</dbReference>
<protein>
    <submittedName>
        <fullName evidence="2">PAC2 family protein</fullName>
    </submittedName>
</protein>
<evidence type="ECO:0000313" key="3">
    <source>
        <dbReference type="Proteomes" id="UP000261811"/>
    </source>
</evidence>
<organism evidence="2 3">
    <name type="scientific">Actinomadura logoneensis</name>
    <dbReference type="NCBI Taxonomy" id="2293572"/>
    <lineage>
        <taxon>Bacteria</taxon>
        <taxon>Bacillati</taxon>
        <taxon>Actinomycetota</taxon>
        <taxon>Actinomycetes</taxon>
        <taxon>Streptosporangiales</taxon>
        <taxon>Thermomonosporaceae</taxon>
        <taxon>Actinomadura</taxon>
    </lineage>
</organism>
<dbReference type="SUPFAM" id="SSF159659">
    <property type="entry name" value="Cgl1923-like"/>
    <property type="match status" value="1"/>
</dbReference>
<feature type="region of interest" description="Disordered" evidence="1">
    <location>
        <begin position="1"/>
        <end position="20"/>
    </location>
</feature>
<gene>
    <name evidence="2" type="ORF">DZF91_30745</name>
</gene>
<comment type="caution">
    <text evidence="2">The sequence shown here is derived from an EMBL/GenBank/DDBJ whole genome shotgun (WGS) entry which is preliminary data.</text>
</comment>
<name>A0A372JCW3_9ACTN</name>
<dbReference type="Pfam" id="PF09754">
    <property type="entry name" value="PAC2"/>
    <property type="match status" value="1"/>
</dbReference>
<proteinExistence type="predicted"/>
<dbReference type="Proteomes" id="UP000261811">
    <property type="component" value="Unassembled WGS sequence"/>
</dbReference>
<dbReference type="AlphaFoldDB" id="A0A372JCW3"/>
<evidence type="ECO:0000256" key="1">
    <source>
        <dbReference type="SAM" id="MobiDB-lite"/>
    </source>
</evidence>
<reference evidence="2 3" key="1">
    <citation type="submission" date="2018-08" db="EMBL/GenBank/DDBJ databases">
        <title>Actinomadura jelena sp. nov., a novel Actinomycete isolated from soil in Chad.</title>
        <authorList>
            <person name="Shi L."/>
        </authorList>
    </citation>
    <scope>NUCLEOTIDE SEQUENCE [LARGE SCALE GENOMIC DNA]</scope>
    <source>
        <strain evidence="2 3">NEAU-G17</strain>
    </source>
</reference>
<keyword evidence="3" id="KW-1185">Reference proteome</keyword>
<sequence>MSGAPAPGNGRSPGDAVQGVGRRQRVIELEGVPELVDPVVVAAFEGWNDAGEAASGVITHLESVWDATPIAELDPDDYYDFQVTRPMVEMVDGETRGISWPTTRVSRTRLPSGRDVVLIHGIEPNMRWRSFCREIVDKIHELGARQVVLLGALLADAPHTRPVPVTGAANDAAMVTTLNLEPARYEGPTGILGVLQDVCAKAELPTVSLWAAVPHYVAQPPSPKATLALLRRVEDLLDVAIPLGELPEEARAWENGVNELAEEDSEVAEYVRTLEEQKDATELPEASGDAIAREFERYLRRRDPG</sequence>